<evidence type="ECO:0000313" key="4">
    <source>
        <dbReference type="Proteomes" id="UP000244077"/>
    </source>
</evidence>
<evidence type="ECO:0000313" key="3">
    <source>
        <dbReference type="EMBL" id="PTQ75550.1"/>
    </source>
</evidence>
<keyword evidence="1" id="KW-0059">Arsenical resistance</keyword>
<dbReference type="Gene3D" id="3.40.50.2300">
    <property type="match status" value="1"/>
</dbReference>
<dbReference type="InterPro" id="IPR036388">
    <property type="entry name" value="WH-like_DNA-bd_sf"/>
</dbReference>
<dbReference type="CDD" id="cd16345">
    <property type="entry name" value="LMWP_ArsC"/>
    <property type="match status" value="1"/>
</dbReference>
<dbReference type="InterPro" id="IPR001845">
    <property type="entry name" value="HTH_ArsR_DNA-bd_dom"/>
</dbReference>
<sequence length="302" mass="33161">MSLPFSLASPKVSQNFHLAQTLYFDNSRIMEQLNLDSPTATRAFAALGHAGRLSVFRMIMRFAPRPVRPTEIAEALGMKPNTLSGYLSDLMQAGLIEAERDGRALYYKAALATCDALVGYLVNDCCRGRPEVCLNSLPLSGDRPYRVLFLCSGNSARSIMAEALLRDLGAGRFEAASAGTDPNGEIHPQARALLERKGHDTLGLWSKPMSRVQGDETGFDFVFTVCDRTAREECGPLPGQPLSAHWGLPDPVKVEGTEAERALAFAQTYDALRRRIEIFTALPIEKLDRMSLQAKIDDLSVI</sequence>
<dbReference type="GO" id="GO:0003677">
    <property type="term" value="F:DNA binding"/>
    <property type="evidence" value="ECO:0007669"/>
    <property type="project" value="InterPro"/>
</dbReference>
<dbReference type="InterPro" id="IPR011991">
    <property type="entry name" value="ArsR-like_HTH"/>
</dbReference>
<dbReference type="GO" id="GO:0003700">
    <property type="term" value="F:DNA-binding transcription factor activity"/>
    <property type="evidence" value="ECO:0007669"/>
    <property type="project" value="InterPro"/>
</dbReference>
<dbReference type="PROSITE" id="PS50987">
    <property type="entry name" value="HTH_ARSR_2"/>
    <property type="match status" value="1"/>
</dbReference>
<accession>A0A2T5HVD9</accession>
<protein>
    <submittedName>
        <fullName evidence="3">ArsR family transcriptional regulator</fullName>
    </submittedName>
</protein>
<reference evidence="3 4" key="1">
    <citation type="submission" date="2018-04" db="EMBL/GenBank/DDBJ databases">
        <title>Genomic Encyclopedia of Archaeal and Bacterial Type Strains, Phase II (KMG-II): from individual species to whole genera.</title>
        <authorList>
            <person name="Goeker M."/>
        </authorList>
    </citation>
    <scope>NUCLEOTIDE SEQUENCE [LARGE SCALE GENOMIC DNA]</scope>
    <source>
        <strain evidence="3 4">DSM 100434</strain>
    </source>
</reference>
<dbReference type="InterPro" id="IPR036390">
    <property type="entry name" value="WH_DNA-bd_sf"/>
</dbReference>
<feature type="domain" description="HTH arsR-type" evidence="2">
    <location>
        <begin position="33"/>
        <end position="129"/>
    </location>
</feature>
<dbReference type="AlphaFoldDB" id="A0A2T5HVD9"/>
<dbReference type="SMART" id="SM00418">
    <property type="entry name" value="HTH_ARSR"/>
    <property type="match status" value="1"/>
</dbReference>
<evidence type="ECO:0000259" key="2">
    <source>
        <dbReference type="PROSITE" id="PS50987"/>
    </source>
</evidence>
<dbReference type="CDD" id="cd00090">
    <property type="entry name" value="HTH_ARSR"/>
    <property type="match status" value="1"/>
</dbReference>
<dbReference type="PANTHER" id="PTHR43428">
    <property type="entry name" value="ARSENATE REDUCTASE"/>
    <property type="match status" value="1"/>
</dbReference>
<keyword evidence="4" id="KW-1185">Reference proteome</keyword>
<gene>
    <name evidence="3" type="ORF">C8N42_10188</name>
</gene>
<dbReference type="SUPFAM" id="SSF52788">
    <property type="entry name" value="Phosphotyrosine protein phosphatases I"/>
    <property type="match status" value="1"/>
</dbReference>
<dbReference type="Proteomes" id="UP000244077">
    <property type="component" value="Unassembled WGS sequence"/>
</dbReference>
<comment type="caution">
    <text evidence="3">The sequence shown here is derived from an EMBL/GenBank/DDBJ whole genome shotgun (WGS) entry which is preliminary data.</text>
</comment>
<dbReference type="PANTHER" id="PTHR43428:SF1">
    <property type="entry name" value="ARSENATE REDUCTASE"/>
    <property type="match status" value="1"/>
</dbReference>
<dbReference type="InterPro" id="IPR036196">
    <property type="entry name" value="Ptyr_pPase_sf"/>
</dbReference>
<dbReference type="InterPro" id="IPR005471">
    <property type="entry name" value="Tscrpt_reg_IclR_N"/>
</dbReference>
<dbReference type="EMBL" id="QAOH01000001">
    <property type="protein sequence ID" value="PTQ75550.1"/>
    <property type="molecule type" value="Genomic_DNA"/>
</dbReference>
<name>A0A2T5HVD9_9RHOB</name>
<dbReference type="SMART" id="SM00226">
    <property type="entry name" value="LMWPc"/>
    <property type="match status" value="1"/>
</dbReference>
<proteinExistence type="predicted"/>
<dbReference type="Pfam" id="PF09339">
    <property type="entry name" value="HTH_IclR"/>
    <property type="match status" value="1"/>
</dbReference>
<dbReference type="Pfam" id="PF01451">
    <property type="entry name" value="LMWPc"/>
    <property type="match status" value="1"/>
</dbReference>
<dbReference type="SUPFAM" id="SSF46785">
    <property type="entry name" value="Winged helix' DNA-binding domain"/>
    <property type="match status" value="1"/>
</dbReference>
<dbReference type="GO" id="GO:0046685">
    <property type="term" value="P:response to arsenic-containing substance"/>
    <property type="evidence" value="ECO:0007669"/>
    <property type="project" value="UniProtKB-KW"/>
</dbReference>
<dbReference type="InterPro" id="IPR023485">
    <property type="entry name" value="Ptyr_pPase"/>
</dbReference>
<organism evidence="3 4">
    <name type="scientific">Celeribacter persicus</name>
    <dbReference type="NCBI Taxonomy" id="1651082"/>
    <lineage>
        <taxon>Bacteria</taxon>
        <taxon>Pseudomonadati</taxon>
        <taxon>Pseudomonadota</taxon>
        <taxon>Alphaproteobacteria</taxon>
        <taxon>Rhodobacterales</taxon>
        <taxon>Roseobacteraceae</taxon>
        <taxon>Celeribacter</taxon>
    </lineage>
</organism>
<dbReference type="Gene3D" id="1.10.10.10">
    <property type="entry name" value="Winged helix-like DNA-binding domain superfamily/Winged helix DNA-binding domain"/>
    <property type="match status" value="1"/>
</dbReference>
<evidence type="ECO:0000256" key="1">
    <source>
        <dbReference type="ARBA" id="ARBA00022849"/>
    </source>
</evidence>